<keyword evidence="4" id="KW-0378">Hydrolase</keyword>
<dbReference type="GO" id="GO:0008296">
    <property type="term" value="F:3'-5'-DNA exonuclease activity"/>
    <property type="evidence" value="ECO:0007669"/>
    <property type="project" value="TreeGrafter"/>
</dbReference>
<evidence type="ECO:0000256" key="2">
    <source>
        <dbReference type="ARBA" id="ARBA00022722"/>
    </source>
</evidence>
<keyword evidence="2" id="KW-0540">Nuclease</keyword>
<keyword evidence="5" id="KW-0269">Exonuclease</keyword>
<dbReference type="Pfam" id="PF00929">
    <property type="entry name" value="RNase_T"/>
    <property type="match status" value="1"/>
</dbReference>
<dbReference type="EMBL" id="MN739449">
    <property type="protein sequence ID" value="QHT05132.1"/>
    <property type="molecule type" value="Genomic_DNA"/>
</dbReference>
<evidence type="ECO:0000256" key="3">
    <source>
        <dbReference type="ARBA" id="ARBA00022723"/>
    </source>
</evidence>
<name>A0A6C0CLV4_9ZZZZ</name>
<dbReference type="CDD" id="cd06127">
    <property type="entry name" value="DEDDh"/>
    <property type="match status" value="1"/>
</dbReference>
<feature type="domain" description="Exonuclease" evidence="8">
    <location>
        <begin position="90"/>
        <end position="272"/>
    </location>
</feature>
<protein>
    <recommendedName>
        <fullName evidence="8">Exonuclease domain-containing protein</fullName>
    </recommendedName>
</protein>
<evidence type="ECO:0000256" key="4">
    <source>
        <dbReference type="ARBA" id="ARBA00022801"/>
    </source>
</evidence>
<organism evidence="9">
    <name type="scientific">viral metagenome</name>
    <dbReference type="NCBI Taxonomy" id="1070528"/>
    <lineage>
        <taxon>unclassified sequences</taxon>
        <taxon>metagenomes</taxon>
        <taxon>organismal metagenomes</taxon>
    </lineage>
</organism>
<evidence type="ECO:0000313" key="9">
    <source>
        <dbReference type="EMBL" id="QHT05132.1"/>
    </source>
</evidence>
<proteinExistence type="inferred from homology"/>
<dbReference type="InterPro" id="IPR036397">
    <property type="entry name" value="RNaseH_sf"/>
</dbReference>
<reference evidence="9" key="1">
    <citation type="journal article" date="2020" name="Nature">
        <title>Giant virus diversity and host interactions through global metagenomics.</title>
        <authorList>
            <person name="Schulz F."/>
            <person name="Roux S."/>
            <person name="Paez-Espino D."/>
            <person name="Jungbluth S."/>
            <person name="Walsh D.A."/>
            <person name="Denef V.J."/>
            <person name="McMahon K.D."/>
            <person name="Konstantinidis K.T."/>
            <person name="Eloe-Fadrosh E.A."/>
            <person name="Kyrpides N.C."/>
            <person name="Woyke T."/>
        </authorList>
    </citation>
    <scope>NUCLEOTIDE SEQUENCE</scope>
    <source>
        <strain evidence="9">GVMAG-M-3300021354-14</strain>
    </source>
</reference>
<comment type="similarity">
    <text evidence="7">Belongs to the exonuclease superfamily. TREX family.</text>
</comment>
<dbReference type="GO" id="GO:0005737">
    <property type="term" value="C:cytoplasm"/>
    <property type="evidence" value="ECO:0007669"/>
    <property type="project" value="TreeGrafter"/>
</dbReference>
<evidence type="ECO:0000256" key="7">
    <source>
        <dbReference type="ARBA" id="ARBA00025769"/>
    </source>
</evidence>
<dbReference type="GO" id="GO:0006308">
    <property type="term" value="P:DNA catabolic process"/>
    <property type="evidence" value="ECO:0007669"/>
    <property type="project" value="TreeGrafter"/>
</dbReference>
<dbReference type="GO" id="GO:0046872">
    <property type="term" value="F:metal ion binding"/>
    <property type="evidence" value="ECO:0007669"/>
    <property type="project" value="UniProtKB-KW"/>
</dbReference>
<dbReference type="SUPFAM" id="SSF53098">
    <property type="entry name" value="Ribonuclease H-like"/>
    <property type="match status" value="1"/>
</dbReference>
<evidence type="ECO:0000256" key="1">
    <source>
        <dbReference type="ARBA" id="ARBA00001946"/>
    </source>
</evidence>
<keyword evidence="3" id="KW-0479">Metal-binding</keyword>
<keyword evidence="6" id="KW-0460">Magnesium</keyword>
<sequence length="341" mass="38904">MACQICKTVCLYPVQLECCDSFYCETCYAICKCQCDVKATPVFQRFLALELNASNPYNDSRRILNLPDPTRKLNLVTMQITEMEEFKGFAKVYFDLETTDINPRTCRITQIGAVCEEKVFKTFVHSDKPIHPDAEKITGIKDADLKDAPSCKDALLAFFAWVDECRERKQVVLCAHNGLGYDYILLLSEMHRWDLPGFSTLSKHGIVRFVDTLPWARVNFPPHRLVKKPETNEPSFRLGDLYESVLGCRFDCAHDALADCRALKAFCESEYVTDKNMNMVCHDGHACYGIKEFISDFQKRKSAEDGDMLKMLDKKANQKGCKRTLLQFFGDGGKRQKSNGI</sequence>
<accession>A0A6C0CLV4</accession>
<dbReference type="AlphaFoldDB" id="A0A6C0CLV4"/>
<evidence type="ECO:0000256" key="6">
    <source>
        <dbReference type="ARBA" id="ARBA00022842"/>
    </source>
</evidence>
<dbReference type="GO" id="GO:0003676">
    <property type="term" value="F:nucleic acid binding"/>
    <property type="evidence" value="ECO:0007669"/>
    <property type="project" value="InterPro"/>
</dbReference>
<dbReference type="Gene3D" id="3.30.420.10">
    <property type="entry name" value="Ribonuclease H-like superfamily/Ribonuclease H"/>
    <property type="match status" value="1"/>
</dbReference>
<dbReference type="PANTHER" id="PTHR13058">
    <property type="entry name" value="THREE PRIME REPAIR EXONUCLEASE 1, 2"/>
    <property type="match status" value="1"/>
</dbReference>
<evidence type="ECO:0000259" key="8">
    <source>
        <dbReference type="SMART" id="SM00479"/>
    </source>
</evidence>
<dbReference type="InterPro" id="IPR040393">
    <property type="entry name" value="TREX1/2"/>
</dbReference>
<dbReference type="InterPro" id="IPR013520">
    <property type="entry name" value="Ribonucl_H"/>
</dbReference>
<evidence type="ECO:0000256" key="5">
    <source>
        <dbReference type="ARBA" id="ARBA00022839"/>
    </source>
</evidence>
<dbReference type="PANTHER" id="PTHR13058:SF19">
    <property type="entry name" value="LD40940P"/>
    <property type="match status" value="1"/>
</dbReference>
<dbReference type="InterPro" id="IPR012337">
    <property type="entry name" value="RNaseH-like_sf"/>
</dbReference>
<dbReference type="SMART" id="SM00479">
    <property type="entry name" value="EXOIII"/>
    <property type="match status" value="1"/>
</dbReference>
<comment type="cofactor">
    <cofactor evidence="1">
        <name>Mg(2+)</name>
        <dbReference type="ChEBI" id="CHEBI:18420"/>
    </cofactor>
</comment>